<keyword evidence="3" id="KW-1185">Reference proteome</keyword>
<evidence type="ECO:0000313" key="2">
    <source>
        <dbReference type="EMBL" id="KAJ4967082.1"/>
    </source>
</evidence>
<dbReference type="AlphaFoldDB" id="A0A9Q0KAU5"/>
<organism evidence="2 3">
    <name type="scientific">Protea cynaroides</name>
    <dbReference type="NCBI Taxonomy" id="273540"/>
    <lineage>
        <taxon>Eukaryota</taxon>
        <taxon>Viridiplantae</taxon>
        <taxon>Streptophyta</taxon>
        <taxon>Embryophyta</taxon>
        <taxon>Tracheophyta</taxon>
        <taxon>Spermatophyta</taxon>
        <taxon>Magnoliopsida</taxon>
        <taxon>Proteales</taxon>
        <taxon>Proteaceae</taxon>
        <taxon>Protea</taxon>
    </lineage>
</organism>
<dbReference type="OrthoDB" id="691424at2759"/>
<dbReference type="EMBL" id="JAMYWD010000007">
    <property type="protein sequence ID" value="KAJ4967082.1"/>
    <property type="molecule type" value="Genomic_DNA"/>
</dbReference>
<dbReference type="Pfam" id="PF04720">
    <property type="entry name" value="PDDEXK_6"/>
    <property type="match status" value="1"/>
</dbReference>
<dbReference type="Proteomes" id="UP001141806">
    <property type="component" value="Unassembled WGS sequence"/>
</dbReference>
<gene>
    <name evidence="2" type="ORF">NE237_018931</name>
</gene>
<dbReference type="PANTHER" id="PTHR31579:SF34">
    <property type="entry name" value="T14N5.3 PROTEIN"/>
    <property type="match status" value="1"/>
</dbReference>
<sequence>MGSFELEEEELVKMVHDFIESESPSYPSFACSGSLTLNQQPTSFTLQEILGSTDEDTEAEILQKVLKYLRTKNTPVSKTTNLKKWLVIRLRMDGYDACLCRTSWVTTFNCPGGDYEYIDIMMVDDSGGPRRLIVDIDFKSQFELARPTSSYTQLSDTLPSIFVGTETKLNKIISILCSAAKQSLKERGLHVPPWRRTSYMQSKWLSDCQKVSPTPCITSNRESRRNSDEGSSGNSHGSSQFNKWAPPAPTVKPKRRELGGGSGLSCQFSDLSINCC</sequence>
<comment type="caution">
    <text evidence="2">The sequence shown here is derived from an EMBL/GenBank/DDBJ whole genome shotgun (WGS) entry which is preliminary data.</text>
</comment>
<protein>
    <submittedName>
        <fullName evidence="2">Uncharacterized protein</fullName>
    </submittedName>
</protein>
<accession>A0A9Q0KAU5</accession>
<dbReference type="PANTHER" id="PTHR31579">
    <property type="entry name" value="OS03G0796600 PROTEIN"/>
    <property type="match status" value="1"/>
</dbReference>
<dbReference type="InterPro" id="IPR006502">
    <property type="entry name" value="PDDEXK-like"/>
</dbReference>
<dbReference type="NCBIfam" id="TIGR01615">
    <property type="entry name" value="A_thal_3542"/>
    <property type="match status" value="1"/>
</dbReference>
<evidence type="ECO:0000256" key="1">
    <source>
        <dbReference type="SAM" id="MobiDB-lite"/>
    </source>
</evidence>
<evidence type="ECO:0000313" key="3">
    <source>
        <dbReference type="Proteomes" id="UP001141806"/>
    </source>
</evidence>
<reference evidence="2" key="1">
    <citation type="journal article" date="2023" name="Plant J.">
        <title>The genome of the king protea, Protea cynaroides.</title>
        <authorList>
            <person name="Chang J."/>
            <person name="Duong T.A."/>
            <person name="Schoeman C."/>
            <person name="Ma X."/>
            <person name="Roodt D."/>
            <person name="Barker N."/>
            <person name="Li Z."/>
            <person name="Van de Peer Y."/>
            <person name="Mizrachi E."/>
        </authorList>
    </citation>
    <scope>NUCLEOTIDE SEQUENCE</scope>
    <source>
        <tissue evidence="2">Young leaves</tissue>
    </source>
</reference>
<feature type="region of interest" description="Disordered" evidence="1">
    <location>
        <begin position="210"/>
        <end position="262"/>
    </location>
</feature>
<proteinExistence type="predicted"/>
<feature type="compositionally biased region" description="Polar residues" evidence="1">
    <location>
        <begin position="229"/>
        <end position="242"/>
    </location>
</feature>
<name>A0A9Q0KAU5_9MAGN</name>
<feature type="compositionally biased region" description="Polar residues" evidence="1">
    <location>
        <begin position="210"/>
        <end position="220"/>
    </location>
</feature>